<gene>
    <name evidence="1" type="ORF">RND71_020146</name>
</gene>
<dbReference type="PANTHER" id="PTHR31307">
    <property type="entry name" value="TRIHELIX TRANSCRIPTION FACTOR ASIL2"/>
    <property type="match status" value="1"/>
</dbReference>
<accession>A0AAE1VH83</accession>
<organism evidence="1 2">
    <name type="scientific">Anisodus tanguticus</name>
    <dbReference type="NCBI Taxonomy" id="243964"/>
    <lineage>
        <taxon>Eukaryota</taxon>
        <taxon>Viridiplantae</taxon>
        <taxon>Streptophyta</taxon>
        <taxon>Embryophyta</taxon>
        <taxon>Tracheophyta</taxon>
        <taxon>Spermatophyta</taxon>
        <taxon>Magnoliopsida</taxon>
        <taxon>eudicotyledons</taxon>
        <taxon>Gunneridae</taxon>
        <taxon>Pentapetalae</taxon>
        <taxon>asterids</taxon>
        <taxon>lamiids</taxon>
        <taxon>Solanales</taxon>
        <taxon>Solanaceae</taxon>
        <taxon>Solanoideae</taxon>
        <taxon>Hyoscyameae</taxon>
        <taxon>Anisodus</taxon>
    </lineage>
</organism>
<dbReference type="AlphaFoldDB" id="A0AAE1VH83"/>
<evidence type="ECO:0000313" key="1">
    <source>
        <dbReference type="EMBL" id="KAK4361194.1"/>
    </source>
</evidence>
<proteinExistence type="predicted"/>
<keyword evidence="2" id="KW-1185">Reference proteome</keyword>
<dbReference type="EMBL" id="JAVYJV010000010">
    <property type="protein sequence ID" value="KAK4361194.1"/>
    <property type="molecule type" value="Genomic_DNA"/>
</dbReference>
<dbReference type="InterPro" id="IPR044823">
    <property type="entry name" value="ASIL1/2-like"/>
</dbReference>
<reference evidence="1" key="1">
    <citation type="submission" date="2023-12" db="EMBL/GenBank/DDBJ databases">
        <title>Genome assembly of Anisodus tanguticus.</title>
        <authorList>
            <person name="Wang Y.-J."/>
        </authorList>
    </citation>
    <scope>NUCLEOTIDE SEQUENCE</scope>
    <source>
        <strain evidence="1">KB-2021</strain>
        <tissue evidence="1">Leaf</tissue>
    </source>
</reference>
<evidence type="ECO:0000313" key="2">
    <source>
        <dbReference type="Proteomes" id="UP001291623"/>
    </source>
</evidence>
<dbReference type="Proteomes" id="UP001291623">
    <property type="component" value="Unassembled WGS sequence"/>
</dbReference>
<dbReference type="GO" id="GO:0005634">
    <property type="term" value="C:nucleus"/>
    <property type="evidence" value="ECO:0007669"/>
    <property type="project" value="TreeGrafter"/>
</dbReference>
<protein>
    <submittedName>
        <fullName evidence="1">Uncharacterized protein</fullName>
    </submittedName>
</protein>
<comment type="caution">
    <text evidence="1">The sequence shown here is derived from an EMBL/GenBank/DDBJ whole genome shotgun (WGS) entry which is preliminary data.</text>
</comment>
<dbReference type="GO" id="GO:0000976">
    <property type="term" value="F:transcription cis-regulatory region binding"/>
    <property type="evidence" value="ECO:0007669"/>
    <property type="project" value="TreeGrafter"/>
</dbReference>
<name>A0AAE1VH83_9SOLA</name>
<dbReference type="PANTHER" id="PTHR31307:SF16">
    <property type="entry name" value="OS05G0560600 PROTEIN"/>
    <property type="match status" value="1"/>
</dbReference>
<sequence length="163" mass="19588">MMTWRKRRMVKTIEKFGEIYERVEGMKQRQMVELEKQRMQFAKDLEVQRMQLFMDTQVQLEKIKHTKRSAGSHDNAYKYRNVLGHSSAETKRDQSAQNLVENHRHVLVVLEVEKSLARYYFMKGVKEMSIASSVTKEHLKRTRIARLWSDDPSLTDYDYFEHE</sequence>